<dbReference type="InterPro" id="IPR004626">
    <property type="entry name" value="RarD"/>
</dbReference>
<reference evidence="10" key="1">
    <citation type="submission" date="2020-09" db="EMBL/GenBank/DDBJ databases">
        <title>Brevundimonas sp. LVF2 isolated from a puddle in Goettingen, Germany.</title>
        <authorList>
            <person name="Friedrich I."/>
            <person name="Klassen A."/>
            <person name="Hannes N."/>
            <person name="Schneider D."/>
            <person name="Hertel R."/>
            <person name="Daniel R."/>
        </authorList>
    </citation>
    <scope>NUCLEOTIDE SEQUENCE</scope>
    <source>
        <strain evidence="10">LVF2</strain>
    </source>
</reference>
<dbReference type="GO" id="GO:0005886">
    <property type="term" value="C:plasma membrane"/>
    <property type="evidence" value="ECO:0007669"/>
    <property type="project" value="UniProtKB-SubCell"/>
</dbReference>
<gene>
    <name evidence="10" type="primary">rarD</name>
    <name evidence="10" type="ORF">IFJ75_16320</name>
</gene>
<name>A0A975BZH0_9CAUL</name>
<dbReference type="Proteomes" id="UP000663918">
    <property type="component" value="Chromosome"/>
</dbReference>
<comment type="similarity">
    <text evidence="2">Belongs to the EamA transporter family.</text>
</comment>
<evidence type="ECO:0000256" key="5">
    <source>
        <dbReference type="ARBA" id="ARBA00022692"/>
    </source>
</evidence>
<feature type="transmembrane region" description="Helical" evidence="8">
    <location>
        <begin position="156"/>
        <end position="172"/>
    </location>
</feature>
<feature type="transmembrane region" description="Helical" evidence="8">
    <location>
        <begin position="48"/>
        <end position="66"/>
    </location>
</feature>
<protein>
    <submittedName>
        <fullName evidence="10">EamA family transporter RarD</fullName>
    </submittedName>
</protein>
<feature type="transmembrane region" description="Helical" evidence="8">
    <location>
        <begin position="133"/>
        <end position="150"/>
    </location>
</feature>
<accession>A0A975BZH0</accession>
<feature type="transmembrane region" description="Helical" evidence="8">
    <location>
        <begin position="12"/>
        <end position="36"/>
    </location>
</feature>
<keyword evidence="7 8" id="KW-0472">Membrane</keyword>
<evidence type="ECO:0000256" key="4">
    <source>
        <dbReference type="ARBA" id="ARBA00022475"/>
    </source>
</evidence>
<feature type="domain" description="EamA" evidence="9">
    <location>
        <begin position="12"/>
        <end position="147"/>
    </location>
</feature>
<feature type="transmembrane region" description="Helical" evidence="8">
    <location>
        <begin position="78"/>
        <end position="97"/>
    </location>
</feature>
<evidence type="ECO:0000256" key="7">
    <source>
        <dbReference type="ARBA" id="ARBA00023136"/>
    </source>
</evidence>
<comment type="subcellular location">
    <subcellularLocation>
        <location evidence="1">Cell membrane</location>
        <topology evidence="1">Multi-pass membrane protein</topology>
    </subcellularLocation>
</comment>
<evidence type="ECO:0000256" key="1">
    <source>
        <dbReference type="ARBA" id="ARBA00004651"/>
    </source>
</evidence>
<feature type="transmembrane region" description="Helical" evidence="8">
    <location>
        <begin position="109"/>
        <end position="126"/>
    </location>
</feature>
<keyword evidence="5 8" id="KW-0812">Transmembrane</keyword>
<evidence type="ECO:0000256" key="2">
    <source>
        <dbReference type="ARBA" id="ARBA00007362"/>
    </source>
</evidence>
<evidence type="ECO:0000256" key="8">
    <source>
        <dbReference type="SAM" id="Phobius"/>
    </source>
</evidence>
<keyword evidence="11" id="KW-1185">Reference proteome</keyword>
<dbReference type="InterPro" id="IPR000620">
    <property type="entry name" value="EamA_dom"/>
</dbReference>
<keyword evidence="4" id="KW-1003">Cell membrane</keyword>
<dbReference type="KEGG" id="bgoe:IFJ75_16320"/>
<keyword evidence="6 8" id="KW-1133">Transmembrane helix</keyword>
<dbReference type="PANTHER" id="PTHR22911">
    <property type="entry name" value="ACYL-MALONYL CONDENSING ENZYME-RELATED"/>
    <property type="match status" value="1"/>
</dbReference>
<sequence length="308" mass="33176">MSSSAASETRNALIAALVCYTAWGVFPLLFMAMAHSGFTAPEILTQRAVWALLFAAALVLATGRMAQVRSVLTTPATLGWLLLSTVMILINWGAYVWATTQHHTLEASLGYYINPLLNMVAGLFLFRERIDKWGWVAIGSAAVGVVLQTLALGRAPWLSILIALSFAAYGVIRKRVAADAQTGLFVECLLMIPFGVGMLVWLSQAGQVVGFASPAHWAWSVSSGLATVLPLALFAWSARRLPLSTIGFLQFLAPTLQFAIGVASGEPLTLLRILSFVFIWAGAAVFALAALWRKRAERQAIKTVVDAV</sequence>
<dbReference type="Pfam" id="PF00892">
    <property type="entry name" value="EamA"/>
    <property type="match status" value="1"/>
</dbReference>
<dbReference type="NCBIfam" id="TIGR00688">
    <property type="entry name" value="rarD"/>
    <property type="match status" value="1"/>
</dbReference>
<dbReference type="RefSeq" id="WP_207869478.1">
    <property type="nucleotide sequence ID" value="NZ_CP062222.1"/>
</dbReference>
<evidence type="ECO:0000256" key="3">
    <source>
        <dbReference type="ARBA" id="ARBA00022448"/>
    </source>
</evidence>
<organism evidence="10 11">
    <name type="scientific">Brevundimonas goettingensis</name>
    <dbReference type="NCBI Taxonomy" id="2774190"/>
    <lineage>
        <taxon>Bacteria</taxon>
        <taxon>Pseudomonadati</taxon>
        <taxon>Pseudomonadota</taxon>
        <taxon>Alphaproteobacteria</taxon>
        <taxon>Caulobacterales</taxon>
        <taxon>Caulobacteraceae</taxon>
        <taxon>Brevundimonas</taxon>
    </lineage>
</organism>
<evidence type="ECO:0000256" key="6">
    <source>
        <dbReference type="ARBA" id="ARBA00022989"/>
    </source>
</evidence>
<evidence type="ECO:0000259" key="9">
    <source>
        <dbReference type="Pfam" id="PF00892"/>
    </source>
</evidence>
<dbReference type="PANTHER" id="PTHR22911:SF137">
    <property type="entry name" value="SOLUTE CARRIER FAMILY 35 MEMBER G2-RELATED"/>
    <property type="match status" value="1"/>
</dbReference>
<feature type="transmembrane region" description="Helical" evidence="8">
    <location>
        <begin position="270"/>
        <end position="292"/>
    </location>
</feature>
<dbReference type="SUPFAM" id="SSF103481">
    <property type="entry name" value="Multidrug resistance efflux transporter EmrE"/>
    <property type="match status" value="2"/>
</dbReference>
<feature type="transmembrane region" description="Helical" evidence="8">
    <location>
        <begin position="184"/>
        <end position="204"/>
    </location>
</feature>
<evidence type="ECO:0000313" key="11">
    <source>
        <dbReference type="Proteomes" id="UP000663918"/>
    </source>
</evidence>
<feature type="transmembrane region" description="Helical" evidence="8">
    <location>
        <begin position="216"/>
        <end position="236"/>
    </location>
</feature>
<dbReference type="InterPro" id="IPR037185">
    <property type="entry name" value="EmrE-like"/>
</dbReference>
<dbReference type="EMBL" id="CP062222">
    <property type="protein sequence ID" value="QTC90781.1"/>
    <property type="molecule type" value="Genomic_DNA"/>
</dbReference>
<dbReference type="AlphaFoldDB" id="A0A975BZH0"/>
<evidence type="ECO:0000313" key="10">
    <source>
        <dbReference type="EMBL" id="QTC90781.1"/>
    </source>
</evidence>
<proteinExistence type="inferred from homology"/>
<feature type="transmembrane region" description="Helical" evidence="8">
    <location>
        <begin position="243"/>
        <end position="264"/>
    </location>
</feature>
<keyword evidence="3" id="KW-0813">Transport</keyword>